<keyword evidence="6 10" id="KW-0256">Endoplasmic reticulum</keyword>
<feature type="transmembrane region" description="Helical" evidence="10">
    <location>
        <begin position="206"/>
        <end position="227"/>
    </location>
</feature>
<keyword evidence="8 10" id="KW-0472">Membrane</keyword>
<evidence type="ECO:0000256" key="2">
    <source>
        <dbReference type="ARBA" id="ARBA00004687"/>
    </source>
</evidence>
<reference evidence="13" key="2">
    <citation type="submission" date="2025-04" db="UniProtKB">
        <authorList>
            <consortium name="RefSeq"/>
        </authorList>
    </citation>
    <scope>IDENTIFICATION</scope>
    <source>
        <strain evidence="13">DH4</strain>
        <tissue evidence="13">Whole body</tissue>
    </source>
</reference>
<dbReference type="PANTHER" id="PTHR28650:SF1">
    <property type="entry name" value="PHOSPHATIDYLINOSITOL-GLYCAN BIOSYNTHESIS CLASS X PROTEIN"/>
    <property type="match status" value="1"/>
</dbReference>
<organism evidence="11">
    <name type="scientific">Apis mellifera</name>
    <name type="common">Honeybee</name>
    <dbReference type="NCBI Taxonomy" id="7460"/>
    <lineage>
        <taxon>Eukaryota</taxon>
        <taxon>Metazoa</taxon>
        <taxon>Ecdysozoa</taxon>
        <taxon>Arthropoda</taxon>
        <taxon>Hexapoda</taxon>
        <taxon>Insecta</taxon>
        <taxon>Pterygota</taxon>
        <taxon>Neoptera</taxon>
        <taxon>Endopterygota</taxon>
        <taxon>Hymenoptera</taxon>
        <taxon>Apocrita</taxon>
        <taxon>Aculeata</taxon>
        <taxon>Apoidea</taxon>
        <taxon>Anthophila</taxon>
        <taxon>Apidae</taxon>
        <taxon>Apis</taxon>
    </lineage>
</organism>
<dbReference type="AlphaFoldDB" id="A0A7M7FZC6"/>
<keyword evidence="7 10" id="KW-1133">Transmembrane helix</keyword>
<keyword evidence="10" id="KW-0732">Signal</keyword>
<keyword evidence="9" id="KW-0325">Glycoprotein</keyword>
<evidence type="ECO:0000256" key="4">
    <source>
        <dbReference type="ARBA" id="ARBA00022502"/>
    </source>
</evidence>
<dbReference type="GeneID" id="725135"/>
<feature type="signal peptide" evidence="10">
    <location>
        <begin position="1"/>
        <end position="25"/>
    </location>
</feature>
<evidence type="ECO:0000256" key="7">
    <source>
        <dbReference type="ARBA" id="ARBA00022989"/>
    </source>
</evidence>
<feature type="chain" id="PRO_5044519385" description="Phosphatidylinositol-glycan biosynthesis class X protein" evidence="10">
    <location>
        <begin position="26"/>
        <end position="238"/>
    </location>
</feature>
<evidence type="ECO:0000313" key="12">
    <source>
        <dbReference type="Proteomes" id="UP000005203"/>
    </source>
</evidence>
<name>A0A7M7FZC6_APIME</name>
<evidence type="ECO:0000256" key="10">
    <source>
        <dbReference type="RuleBase" id="RU366056"/>
    </source>
</evidence>
<evidence type="ECO:0000256" key="1">
    <source>
        <dbReference type="ARBA" id="ARBA00004389"/>
    </source>
</evidence>
<keyword evidence="4 10" id="KW-0337">GPI-anchor biosynthesis</keyword>
<keyword evidence="5 10" id="KW-0812">Transmembrane</keyword>
<accession>A0A8B6XER4</accession>
<evidence type="ECO:0000256" key="8">
    <source>
        <dbReference type="ARBA" id="ARBA00023136"/>
    </source>
</evidence>
<dbReference type="EnsemblMetazoa" id="XM_001121019">
    <property type="protein sequence ID" value="XP_001121019"/>
    <property type="gene ID" value="LOC725135"/>
</dbReference>
<evidence type="ECO:0000256" key="5">
    <source>
        <dbReference type="ARBA" id="ARBA00022692"/>
    </source>
</evidence>
<evidence type="ECO:0000313" key="11">
    <source>
        <dbReference type="EnsemblMetazoa" id="XP_001121019"/>
    </source>
</evidence>
<evidence type="ECO:0000256" key="9">
    <source>
        <dbReference type="ARBA" id="ARBA00023180"/>
    </source>
</evidence>
<gene>
    <name evidence="11" type="primary">725135</name>
    <name evidence="13" type="synonym">LOC725135</name>
</gene>
<evidence type="ECO:0000256" key="6">
    <source>
        <dbReference type="ARBA" id="ARBA00022824"/>
    </source>
</evidence>
<protein>
    <recommendedName>
        <fullName evidence="10">Phosphatidylinositol-glycan biosynthesis class X protein</fullName>
    </recommendedName>
</protein>
<keyword evidence="12" id="KW-1185">Reference proteome</keyword>
<dbReference type="GO" id="GO:0005789">
    <property type="term" value="C:endoplasmic reticulum membrane"/>
    <property type="evidence" value="ECO:0007669"/>
    <property type="project" value="UniProtKB-SubCell"/>
</dbReference>
<comment type="subcellular location">
    <subcellularLocation>
        <location evidence="1 10">Endoplasmic reticulum membrane</location>
        <topology evidence="1 10">Single-pass membrane protein</topology>
    </subcellularLocation>
</comment>
<evidence type="ECO:0000313" key="13">
    <source>
        <dbReference type="RefSeq" id="XP_001121019.2"/>
    </source>
</evidence>
<dbReference type="Proteomes" id="UP000005203">
    <property type="component" value="Linkage group LG8"/>
</dbReference>
<dbReference type="OMA" id="ALSKYMW"/>
<dbReference type="InterPro" id="IPR013233">
    <property type="entry name" value="PIG-X/PBN1"/>
</dbReference>
<reference evidence="11" key="1">
    <citation type="submission" date="2021-01" db="UniProtKB">
        <authorList>
            <consortium name="EnsemblMetazoa"/>
        </authorList>
    </citation>
    <scope>IDENTIFICATION</scope>
    <source>
        <strain evidence="11">DH4</strain>
    </source>
</reference>
<dbReference type="OrthoDB" id="5546453at2759"/>
<dbReference type="PANTHER" id="PTHR28650">
    <property type="entry name" value="PHOSPHATIDYLINOSITOL-GLYCAN BIOSYNTHESIS CLASS X PROTEIN"/>
    <property type="match status" value="1"/>
</dbReference>
<dbReference type="GO" id="GO:0006506">
    <property type="term" value="P:GPI anchor biosynthetic process"/>
    <property type="evidence" value="ECO:0007669"/>
    <property type="project" value="UniProtKB-UniPathway"/>
</dbReference>
<sequence length="238" mass="27961">MTLNCAKRYFIQIILFYTLILLVNCDELEARISLNVEGTGFHRYLIYQIYIDQFIEDCYITLYLQLPSALYVDVNELNHLRRLEISTACSSGETNVELFTEKAQIQNISICSRLTNVESILKLPVHQRYRYASINDKYINISIPDPKLLLGCRKRLKEYRISKIDLCSPCVDIVPKWREIPYVMLNNKDMENEWTIPIGETTMLPLVTYTTLLLTILCTIFLIHTIWKSMPRQHLKKE</sequence>
<accession>A0A7M7FZC6</accession>
<dbReference type="SMART" id="SM00780">
    <property type="entry name" value="PIG-X"/>
    <property type="match status" value="1"/>
</dbReference>
<evidence type="ECO:0000256" key="3">
    <source>
        <dbReference type="ARBA" id="ARBA00010345"/>
    </source>
</evidence>
<comment type="pathway">
    <text evidence="2 10">Glycolipid biosynthesis; glycosylphosphatidylinositol-anchor biosynthesis.</text>
</comment>
<proteinExistence type="inferred from homology"/>
<dbReference type="RefSeq" id="XP_001121019.2">
    <property type="nucleotide sequence ID" value="XM_001121019.5"/>
</dbReference>
<comment type="similarity">
    <text evidence="3 10">Belongs to the PIGX family.</text>
</comment>
<dbReference type="Pfam" id="PF08320">
    <property type="entry name" value="PIG-X"/>
    <property type="match status" value="1"/>
</dbReference>
<dbReference type="UniPathway" id="UPA00196"/>
<dbReference type="KEGG" id="ame:725135"/>
<dbReference type="InterPro" id="IPR040039">
    <property type="entry name" value="PIGX"/>
</dbReference>
<comment type="function">
    <text evidence="10">Stabilizing subunit of the glycosylphosphatidylinositol-mannosyltransferase I complex which catalyzes the transfer of the first mannose, via an alpha-1,4 bond from a dolichol-phosphate-mannose (Dol-P-Man) to the glucosaminyl acyl phosphatidylinositol (GlcN-(acyl)PI) intermediate to generate alpha-D-Man-(1-&gt;4)-alpha-D-GlcN-(1-&gt;6)-(1-radyl,2-acyl-sn-glycero-3-phospho)-2-acyl-inositol and participates in the sixth step of the glycosylphosphatidylinositol-anchor biosynthesis. Probably acts by stabilizing the mannosyltransferase PIGM.</text>
</comment>